<reference evidence="1 2" key="1">
    <citation type="journal article" date="2019" name="Genome Biol. Evol.">
        <title>Insights into the evolution of the New World diploid cottons (Gossypium, subgenus Houzingenia) based on genome sequencing.</title>
        <authorList>
            <person name="Grover C.E."/>
            <person name="Arick M.A. 2nd"/>
            <person name="Thrash A."/>
            <person name="Conover J.L."/>
            <person name="Sanders W.S."/>
            <person name="Peterson D.G."/>
            <person name="Frelichowski J.E."/>
            <person name="Scheffler J.A."/>
            <person name="Scheffler B.E."/>
            <person name="Wendel J.F."/>
        </authorList>
    </citation>
    <scope>NUCLEOTIDE SEQUENCE [LARGE SCALE GENOMIC DNA]</scope>
    <source>
        <strain evidence="1">8</strain>
        <tissue evidence="1">Leaf</tissue>
    </source>
</reference>
<proteinExistence type="predicted"/>
<sequence length="53" mass="6101">MLWTRIRTLPSIMQLAMEGKTVWPFYSRMVLLSLSKTWTARLPSKLPSSTTST</sequence>
<organism evidence="1 2">
    <name type="scientific">Gossypium raimondii</name>
    <name type="common">Peruvian cotton</name>
    <name type="synonym">Gossypium klotzschianum subsp. raimondii</name>
    <dbReference type="NCBI Taxonomy" id="29730"/>
    <lineage>
        <taxon>Eukaryota</taxon>
        <taxon>Viridiplantae</taxon>
        <taxon>Streptophyta</taxon>
        <taxon>Embryophyta</taxon>
        <taxon>Tracheophyta</taxon>
        <taxon>Spermatophyta</taxon>
        <taxon>Magnoliopsida</taxon>
        <taxon>eudicotyledons</taxon>
        <taxon>Gunneridae</taxon>
        <taxon>Pentapetalae</taxon>
        <taxon>rosids</taxon>
        <taxon>malvids</taxon>
        <taxon>Malvales</taxon>
        <taxon>Malvaceae</taxon>
        <taxon>Malvoideae</taxon>
        <taxon>Gossypium</taxon>
    </lineage>
</organism>
<dbReference type="EMBL" id="JABEZZ010000013">
    <property type="protein sequence ID" value="MBA0602265.1"/>
    <property type="molecule type" value="Genomic_DNA"/>
</dbReference>
<name>A0A7J8QL73_GOSRA</name>
<dbReference type="AlphaFoldDB" id="A0A7J8QL73"/>
<comment type="caution">
    <text evidence="1">The sequence shown here is derived from an EMBL/GenBank/DDBJ whole genome shotgun (WGS) entry which is preliminary data.</text>
</comment>
<accession>A0A7J8QL73</accession>
<gene>
    <name evidence="1" type="ORF">Gorai_002452</name>
</gene>
<feature type="non-terminal residue" evidence="1">
    <location>
        <position position="1"/>
    </location>
</feature>
<evidence type="ECO:0000313" key="1">
    <source>
        <dbReference type="EMBL" id="MBA0602265.1"/>
    </source>
</evidence>
<protein>
    <submittedName>
        <fullName evidence="1">Uncharacterized protein</fullName>
    </submittedName>
</protein>
<dbReference type="Proteomes" id="UP000593578">
    <property type="component" value="Unassembled WGS sequence"/>
</dbReference>
<evidence type="ECO:0000313" key="2">
    <source>
        <dbReference type="Proteomes" id="UP000593578"/>
    </source>
</evidence>